<accession>A0ABU3ADW4</accession>
<dbReference type="Pfam" id="PF12146">
    <property type="entry name" value="Hydrolase_4"/>
    <property type="match status" value="1"/>
</dbReference>
<evidence type="ECO:0000259" key="1">
    <source>
        <dbReference type="Pfam" id="PF12146"/>
    </source>
</evidence>
<evidence type="ECO:0000313" key="2">
    <source>
        <dbReference type="EMBL" id="MDT0607985.1"/>
    </source>
</evidence>
<dbReference type="PANTHER" id="PTHR43689">
    <property type="entry name" value="HYDROLASE"/>
    <property type="match status" value="1"/>
</dbReference>
<dbReference type="EMBL" id="JAVRHR010000003">
    <property type="protein sequence ID" value="MDT0607985.1"/>
    <property type="molecule type" value="Genomic_DNA"/>
</dbReference>
<dbReference type="InterPro" id="IPR029058">
    <property type="entry name" value="AB_hydrolase_fold"/>
</dbReference>
<comment type="caution">
    <text evidence="2">The sequence shown here is derived from an EMBL/GenBank/DDBJ whole genome shotgun (WGS) entry which is preliminary data.</text>
</comment>
<dbReference type="Proteomes" id="UP001255246">
    <property type="component" value="Unassembled WGS sequence"/>
</dbReference>
<keyword evidence="3" id="KW-1185">Reference proteome</keyword>
<keyword evidence="2" id="KW-0378">Hydrolase</keyword>
<sequence>MKKILTKIIPLAYGKLFNFRVFFDPRGTAIKAFDIFCTIRKGKVLPIQKDFLDAAKNEVEKVNEHLVQSYRWKGNGDTVLLMHGWESNTYRWRNLIKKLIEYNFNIIAFDAPAHGYSTGKRLHVPLYSISSRHMLDKYQPKYVVAHSVGGMTILYDHFKNPKSSVEKIVTIGSPCEFSQFMDQYQGLLKFNSKVRMAMDKRLKEWLNFHFHEFSSARFVAHNTKKGLLFHDEEDLQVPFTASKNVHEHWKGSELIATKGLGHSMHQESVNDQIIEFLT</sequence>
<dbReference type="GO" id="GO:0016787">
    <property type="term" value="F:hydrolase activity"/>
    <property type="evidence" value="ECO:0007669"/>
    <property type="project" value="UniProtKB-KW"/>
</dbReference>
<dbReference type="RefSeq" id="WP_311352291.1">
    <property type="nucleotide sequence ID" value="NZ_JAVRHR010000003.1"/>
</dbReference>
<dbReference type="PANTHER" id="PTHR43689:SF8">
    <property type="entry name" value="ALPHA_BETA-HYDROLASES SUPERFAMILY PROTEIN"/>
    <property type="match status" value="1"/>
</dbReference>
<organism evidence="2 3">
    <name type="scientific">Croceitalea rosinachiae</name>
    <dbReference type="NCBI Taxonomy" id="3075596"/>
    <lineage>
        <taxon>Bacteria</taxon>
        <taxon>Pseudomonadati</taxon>
        <taxon>Bacteroidota</taxon>
        <taxon>Flavobacteriia</taxon>
        <taxon>Flavobacteriales</taxon>
        <taxon>Flavobacteriaceae</taxon>
        <taxon>Croceitalea</taxon>
    </lineage>
</organism>
<reference evidence="2 3" key="1">
    <citation type="submission" date="2023-09" db="EMBL/GenBank/DDBJ databases">
        <authorList>
            <person name="Rey-Velasco X."/>
        </authorList>
    </citation>
    <scope>NUCLEOTIDE SEQUENCE [LARGE SCALE GENOMIC DNA]</scope>
    <source>
        <strain evidence="2 3">F388</strain>
    </source>
</reference>
<protein>
    <submittedName>
        <fullName evidence="2">Alpha/beta hydrolase</fullName>
    </submittedName>
</protein>
<gene>
    <name evidence="2" type="ORF">RM706_13135</name>
</gene>
<feature type="domain" description="Serine aminopeptidase S33" evidence="1">
    <location>
        <begin position="78"/>
        <end position="190"/>
    </location>
</feature>
<name>A0ABU3ADW4_9FLAO</name>
<dbReference type="InterPro" id="IPR022742">
    <property type="entry name" value="Hydrolase_4"/>
</dbReference>
<proteinExistence type="predicted"/>
<dbReference type="Gene3D" id="3.40.50.1820">
    <property type="entry name" value="alpha/beta hydrolase"/>
    <property type="match status" value="1"/>
</dbReference>
<dbReference type="SUPFAM" id="SSF53474">
    <property type="entry name" value="alpha/beta-Hydrolases"/>
    <property type="match status" value="1"/>
</dbReference>
<evidence type="ECO:0000313" key="3">
    <source>
        <dbReference type="Proteomes" id="UP001255246"/>
    </source>
</evidence>